<protein>
    <recommendedName>
        <fullName evidence="3">7TM GPCR serpentine receptor class x (Srx) domain-containing protein</fullName>
    </recommendedName>
</protein>
<sequence>MTNKWCKDQNGINLVKEEHSILCTGLYSRYHAIHNYHFLCLISRFATTRLQVFVTTTLTWELLHSTNGFIIILFNKPLREKFFKMRRLKSFAPSIKKVQASTVTT</sequence>
<dbReference type="Proteomes" id="UP001176961">
    <property type="component" value="Unassembled WGS sequence"/>
</dbReference>
<keyword evidence="2" id="KW-1185">Reference proteome</keyword>
<dbReference type="AlphaFoldDB" id="A0AA36H369"/>
<name>A0AA36H369_CYLNA</name>
<proteinExistence type="predicted"/>
<gene>
    <name evidence="1" type="ORF">CYNAS_LOCUS15187</name>
</gene>
<evidence type="ECO:0008006" key="3">
    <source>
        <dbReference type="Google" id="ProtNLM"/>
    </source>
</evidence>
<accession>A0AA36H369</accession>
<evidence type="ECO:0000313" key="2">
    <source>
        <dbReference type="Proteomes" id="UP001176961"/>
    </source>
</evidence>
<reference evidence="1" key="1">
    <citation type="submission" date="2023-07" db="EMBL/GenBank/DDBJ databases">
        <authorList>
            <consortium name="CYATHOMIX"/>
        </authorList>
    </citation>
    <scope>NUCLEOTIDE SEQUENCE</scope>
    <source>
        <strain evidence="1">N/A</strain>
    </source>
</reference>
<organism evidence="1 2">
    <name type="scientific">Cylicocyclus nassatus</name>
    <name type="common">Nematode worm</name>
    <dbReference type="NCBI Taxonomy" id="53992"/>
    <lineage>
        <taxon>Eukaryota</taxon>
        <taxon>Metazoa</taxon>
        <taxon>Ecdysozoa</taxon>
        <taxon>Nematoda</taxon>
        <taxon>Chromadorea</taxon>
        <taxon>Rhabditida</taxon>
        <taxon>Rhabditina</taxon>
        <taxon>Rhabditomorpha</taxon>
        <taxon>Strongyloidea</taxon>
        <taxon>Strongylidae</taxon>
        <taxon>Cylicocyclus</taxon>
    </lineage>
</organism>
<dbReference type="EMBL" id="CATQJL010000305">
    <property type="protein sequence ID" value="CAJ0603204.1"/>
    <property type="molecule type" value="Genomic_DNA"/>
</dbReference>
<evidence type="ECO:0000313" key="1">
    <source>
        <dbReference type="EMBL" id="CAJ0603204.1"/>
    </source>
</evidence>
<comment type="caution">
    <text evidence="1">The sequence shown here is derived from an EMBL/GenBank/DDBJ whole genome shotgun (WGS) entry which is preliminary data.</text>
</comment>